<feature type="domain" description="Transposase IS4-like" evidence="1">
    <location>
        <begin position="118"/>
        <end position="343"/>
    </location>
</feature>
<comment type="caution">
    <text evidence="2">The sequence shown here is derived from an EMBL/GenBank/DDBJ whole genome shotgun (WGS) entry which is preliminary data.</text>
</comment>
<dbReference type="AlphaFoldDB" id="T1BBR0"/>
<reference evidence="2" key="1">
    <citation type="submission" date="2013-08" db="EMBL/GenBank/DDBJ databases">
        <authorList>
            <person name="Mendez C."/>
            <person name="Richter M."/>
            <person name="Ferrer M."/>
            <person name="Sanchez J."/>
        </authorList>
    </citation>
    <scope>NUCLEOTIDE SEQUENCE</scope>
</reference>
<dbReference type="SUPFAM" id="SSF53098">
    <property type="entry name" value="Ribonuclease H-like"/>
    <property type="match status" value="1"/>
</dbReference>
<accession>T1BBR0</accession>
<dbReference type="PANTHER" id="PTHR37529">
    <property type="entry name" value="TRANSPOSASE INSG FOR INSERTION SEQUENCE ELEMENT IS4-RELATED"/>
    <property type="match status" value="1"/>
</dbReference>
<dbReference type="InterPro" id="IPR012337">
    <property type="entry name" value="RNaseH-like_sf"/>
</dbReference>
<dbReference type="InterPro" id="IPR002559">
    <property type="entry name" value="Transposase_11"/>
</dbReference>
<dbReference type="InterPro" id="IPR047952">
    <property type="entry name" value="Transpos_IS4"/>
</dbReference>
<reference evidence="2" key="2">
    <citation type="journal article" date="2014" name="ISME J.">
        <title>Microbial stratification in low pH oxic and suboxic macroscopic growths along an acid mine drainage.</title>
        <authorList>
            <person name="Mendez-Garcia C."/>
            <person name="Mesa V."/>
            <person name="Sprenger R.R."/>
            <person name="Richter M."/>
            <person name="Diez M.S."/>
            <person name="Solano J."/>
            <person name="Bargiela R."/>
            <person name="Golyshina O.V."/>
            <person name="Manteca A."/>
            <person name="Ramos J.L."/>
            <person name="Gallego J.R."/>
            <person name="Llorente I."/>
            <person name="Martins Dos Santos V.A."/>
            <person name="Jensen O.N."/>
            <person name="Pelaez A.I."/>
            <person name="Sanchez J."/>
            <person name="Ferrer M."/>
        </authorList>
    </citation>
    <scope>NUCLEOTIDE SEQUENCE</scope>
</reference>
<dbReference type="GO" id="GO:0004803">
    <property type="term" value="F:transposase activity"/>
    <property type="evidence" value="ECO:0007669"/>
    <property type="project" value="InterPro"/>
</dbReference>
<organism evidence="2">
    <name type="scientific">mine drainage metagenome</name>
    <dbReference type="NCBI Taxonomy" id="410659"/>
    <lineage>
        <taxon>unclassified sequences</taxon>
        <taxon>metagenomes</taxon>
        <taxon>ecological metagenomes</taxon>
    </lineage>
</organism>
<dbReference type="NCBIfam" id="NF033592">
    <property type="entry name" value="transpos_IS4_1"/>
    <property type="match status" value="1"/>
</dbReference>
<protein>
    <submittedName>
        <fullName evidence="2">IS4 family transposase</fullName>
    </submittedName>
</protein>
<gene>
    <name evidence="2" type="ORF">B1B_05044</name>
</gene>
<evidence type="ECO:0000259" key="1">
    <source>
        <dbReference type="Pfam" id="PF01609"/>
    </source>
</evidence>
<dbReference type="PANTHER" id="PTHR37529:SF1">
    <property type="entry name" value="TRANSPOSASE INSG FOR INSERTION SEQUENCE ELEMENT IS4-RELATED"/>
    <property type="match status" value="1"/>
</dbReference>
<dbReference type="EMBL" id="AUZY01003164">
    <property type="protein sequence ID" value="EQD70376.1"/>
    <property type="molecule type" value="Genomic_DNA"/>
</dbReference>
<dbReference type="GO" id="GO:0003677">
    <property type="term" value="F:DNA binding"/>
    <property type="evidence" value="ECO:0007669"/>
    <property type="project" value="InterPro"/>
</dbReference>
<proteinExistence type="predicted"/>
<evidence type="ECO:0000313" key="2">
    <source>
        <dbReference type="EMBL" id="EQD70376.1"/>
    </source>
</evidence>
<name>T1BBR0_9ZZZZ</name>
<dbReference type="Pfam" id="PF01609">
    <property type="entry name" value="DDE_Tnp_1"/>
    <property type="match status" value="1"/>
</dbReference>
<sequence>MARQIDSMSFFNLVTGPDLLGELEALLPEYRERKYPPTVTLAMFLGQVLSADGSCQNAVNEAMVSRLLSGVEPGSANTGSYSDARRRLPRELVQELARSVARQMGTRTPAQWRWRERHIKLVDGTTILMPDTPGNQELYPQHGSQKAGAGFPIARLVGVISLAHGALLDVAMGPYKGKGTGEHALFRELLKCFAKGDIMLADSYYASYFLIAALMGMGVDFVFEQHGARHTDFRTGEKLGRRDHLVQWVRPARPQWMSLEEYDSFPAELTVRETKVGKKVLVTSFLNPREVCKREVGALFVQRWNVELDLRNVKDTLGMAMLSCKTPEMCAKELWVYVLAYNLIRLLMAQAAVQANVLPRQLSFKHTVQVWLAWSHKQFLSDAAEDLRALFRLIAYVRVGRRPGRIEPRAVKQRPKPFPRLQTTRRRARRNIRLYGHPQKLVA</sequence>
<dbReference type="GO" id="GO:0006313">
    <property type="term" value="P:DNA transposition"/>
    <property type="evidence" value="ECO:0007669"/>
    <property type="project" value="InterPro"/>
</dbReference>